<sequence>MVERTADLAANFFQPYTLDSLVAFSASVMAFQCLPAASLAALVVSKARLPAGQELPQPLASVTLSRVSRLVGCLFQVVPGPMGAVRHSSIFRFEQDQDQVFLMRNVDLETILSVLHRFLVFMRKYERASPFV</sequence>
<proteinExistence type="predicted"/>
<keyword evidence="1" id="KW-0472">Membrane</keyword>
<gene>
    <name evidence="2" type="ORF">G5C65_36050</name>
</gene>
<comment type="caution">
    <text evidence="2">The sequence shown here is derived from an EMBL/GenBank/DDBJ whole genome shotgun (WGS) entry which is preliminary data.</text>
</comment>
<reference evidence="2 3" key="1">
    <citation type="submission" date="2020-02" db="EMBL/GenBank/DDBJ databases">
        <title>Whole-genome analyses of novel actinobacteria.</title>
        <authorList>
            <person name="Sahin N."/>
            <person name="Tatar D."/>
        </authorList>
    </citation>
    <scope>NUCLEOTIDE SEQUENCE [LARGE SCALE GENOMIC DNA]</scope>
    <source>
        <strain evidence="2 3">SB3404</strain>
    </source>
</reference>
<keyword evidence="1" id="KW-0812">Transmembrane</keyword>
<evidence type="ECO:0000256" key="1">
    <source>
        <dbReference type="SAM" id="Phobius"/>
    </source>
</evidence>
<keyword evidence="1" id="KW-1133">Transmembrane helix</keyword>
<name>A0A6G4X9Y2_9ACTN</name>
<dbReference type="EMBL" id="JAAKZZ010000824">
    <property type="protein sequence ID" value="NGO73647.1"/>
    <property type="molecule type" value="Genomic_DNA"/>
</dbReference>
<keyword evidence="3" id="KW-1185">Reference proteome</keyword>
<dbReference type="Proteomes" id="UP000477722">
    <property type="component" value="Unassembled WGS sequence"/>
</dbReference>
<accession>A0A6G4X9Y2</accession>
<organism evidence="2 3">
    <name type="scientific">Streptomyces boncukensis</name>
    <dbReference type="NCBI Taxonomy" id="2711219"/>
    <lineage>
        <taxon>Bacteria</taxon>
        <taxon>Bacillati</taxon>
        <taxon>Actinomycetota</taxon>
        <taxon>Actinomycetes</taxon>
        <taxon>Kitasatosporales</taxon>
        <taxon>Streptomycetaceae</taxon>
        <taxon>Streptomyces</taxon>
    </lineage>
</organism>
<dbReference type="AlphaFoldDB" id="A0A6G4X9Y2"/>
<protein>
    <submittedName>
        <fullName evidence="2">Uncharacterized protein</fullName>
    </submittedName>
</protein>
<evidence type="ECO:0000313" key="3">
    <source>
        <dbReference type="Proteomes" id="UP000477722"/>
    </source>
</evidence>
<evidence type="ECO:0000313" key="2">
    <source>
        <dbReference type="EMBL" id="NGO73647.1"/>
    </source>
</evidence>
<feature type="transmembrane region" description="Helical" evidence="1">
    <location>
        <begin position="20"/>
        <end position="44"/>
    </location>
</feature>